<evidence type="ECO:0000256" key="6">
    <source>
        <dbReference type="ARBA" id="ARBA00022692"/>
    </source>
</evidence>
<evidence type="ECO:0000256" key="1">
    <source>
        <dbReference type="ARBA" id="ARBA00000085"/>
    </source>
</evidence>
<dbReference type="InterPro" id="IPR005467">
    <property type="entry name" value="His_kinase_dom"/>
</dbReference>
<keyword evidence="4" id="KW-0597">Phosphoprotein</keyword>
<dbReference type="GO" id="GO:0000155">
    <property type="term" value="F:phosphorelay sensor kinase activity"/>
    <property type="evidence" value="ECO:0007669"/>
    <property type="project" value="InterPro"/>
</dbReference>
<dbReference type="AlphaFoldDB" id="A0A3R9C5K6"/>
<dbReference type="Pfam" id="PF00512">
    <property type="entry name" value="HisKA"/>
    <property type="match status" value="1"/>
</dbReference>
<evidence type="ECO:0000256" key="3">
    <source>
        <dbReference type="ARBA" id="ARBA00012438"/>
    </source>
</evidence>
<keyword evidence="7" id="KW-0418">Kinase</keyword>
<comment type="subcellular location">
    <subcellularLocation>
        <location evidence="2">Membrane</location>
    </subcellularLocation>
</comment>
<dbReference type="CDD" id="cd00082">
    <property type="entry name" value="HisKA"/>
    <property type="match status" value="1"/>
</dbReference>
<gene>
    <name evidence="14" type="ORF">EGT41_26480</name>
</gene>
<dbReference type="Pfam" id="PF00672">
    <property type="entry name" value="HAMP"/>
    <property type="match status" value="1"/>
</dbReference>
<evidence type="ECO:0000256" key="7">
    <source>
        <dbReference type="ARBA" id="ARBA00022777"/>
    </source>
</evidence>
<dbReference type="PANTHER" id="PTHR45436:SF5">
    <property type="entry name" value="SENSOR HISTIDINE KINASE TRCS"/>
    <property type="match status" value="1"/>
</dbReference>
<dbReference type="SUPFAM" id="SSF55874">
    <property type="entry name" value="ATPase domain of HSP90 chaperone/DNA topoisomerase II/histidine kinase"/>
    <property type="match status" value="1"/>
</dbReference>
<sequence>MFRHWVLRLSTRLWVTNVAAFAISLALLSALSVYFLDRYPEFLGRRQQMESIRHIVAGMRFDAAGRPASVRLGEHPAVMFRLLPADVKYRVLDATGKVLLASVPSSDDRPWLTEDLATVAGKVLPTTIDGKAYAVATQRALNGSVVYYVQVAHSDQLVDALVRTRIDPIPKTVVYVLVIATVIFGLTLPLTISHVLKPLREVSRAAREIEPRNLKTRLSSAGIPSEIKPLIDAFNDALTRLENGFAVQQQFLADAAHELQTPLTLVRGQIELQPDISQKALLLREIDLMARQVKQLLHLAEVSEAQNFSFGDVNGADVARDVVSLLAGKADAKQVTLHIEARDSASPIRADGGALFILLKNLLENAINASPSGGVVVLTVLDTAIHVEDEGPGIRREHLPLVFDRYWRAPDSRYDGAGLGLAICKEIAEAHQWKLTVDVLATGTRFSVWFSSDMTGFRPSY</sequence>
<dbReference type="Pfam" id="PF02518">
    <property type="entry name" value="HATPase_c"/>
    <property type="match status" value="1"/>
</dbReference>
<keyword evidence="10 11" id="KW-0472">Membrane</keyword>
<feature type="transmembrane region" description="Helical" evidence="11">
    <location>
        <begin position="12"/>
        <end position="36"/>
    </location>
</feature>
<reference evidence="15" key="1">
    <citation type="submission" date="2018-11" db="EMBL/GenBank/DDBJ databases">
        <title>FDA dAtabase for Regulatory Grade micrObial Sequences (FDA-ARGOS): Supporting development and validation of Infectious Disease Dx tests.</title>
        <authorList>
            <person name="Goldberg B."/>
            <person name="Campos J."/>
            <person name="Tallon L."/>
            <person name="Sadzewicz L."/>
            <person name="Zhao X."/>
            <person name="Vavikolanu K."/>
            <person name="Mehta A."/>
            <person name="Aluvathingal J."/>
            <person name="Nadendla S."/>
            <person name="Geyer C."/>
            <person name="Nandy P."/>
            <person name="Yan Y."/>
            <person name="Sichtig H."/>
        </authorList>
    </citation>
    <scope>NUCLEOTIDE SEQUENCE [LARGE SCALE GENOMIC DNA]</scope>
    <source>
        <strain evidence="15">FDAARGOS_544</strain>
    </source>
</reference>
<keyword evidence="5" id="KW-0808">Transferase</keyword>
<dbReference type="GO" id="GO:0005886">
    <property type="term" value="C:plasma membrane"/>
    <property type="evidence" value="ECO:0007669"/>
    <property type="project" value="TreeGrafter"/>
</dbReference>
<dbReference type="InterPro" id="IPR003594">
    <property type="entry name" value="HATPase_dom"/>
</dbReference>
<evidence type="ECO:0000256" key="5">
    <source>
        <dbReference type="ARBA" id="ARBA00022679"/>
    </source>
</evidence>
<dbReference type="InterPro" id="IPR004358">
    <property type="entry name" value="Sig_transdc_His_kin-like_C"/>
</dbReference>
<name>A0A3R9C5K6_9BURK</name>
<proteinExistence type="predicted"/>
<feature type="domain" description="HAMP" evidence="13">
    <location>
        <begin position="193"/>
        <end position="246"/>
    </location>
</feature>
<keyword evidence="8 11" id="KW-1133">Transmembrane helix</keyword>
<dbReference type="Gene3D" id="3.30.565.10">
    <property type="entry name" value="Histidine kinase-like ATPase, C-terminal domain"/>
    <property type="match status" value="1"/>
</dbReference>
<evidence type="ECO:0000259" key="13">
    <source>
        <dbReference type="PROSITE" id="PS50885"/>
    </source>
</evidence>
<dbReference type="EC" id="2.7.13.3" evidence="3"/>
<feature type="domain" description="Histidine kinase" evidence="12">
    <location>
        <begin position="254"/>
        <end position="454"/>
    </location>
</feature>
<evidence type="ECO:0000256" key="4">
    <source>
        <dbReference type="ARBA" id="ARBA00022553"/>
    </source>
</evidence>
<dbReference type="PROSITE" id="PS50109">
    <property type="entry name" value="HIS_KIN"/>
    <property type="match status" value="1"/>
</dbReference>
<dbReference type="InterPro" id="IPR003661">
    <property type="entry name" value="HisK_dim/P_dom"/>
</dbReference>
<keyword evidence="6 11" id="KW-0812">Transmembrane</keyword>
<dbReference type="PROSITE" id="PS50885">
    <property type="entry name" value="HAMP"/>
    <property type="match status" value="1"/>
</dbReference>
<organism evidence="14 15">
    <name type="scientific">Burkholderia cenocepacia</name>
    <dbReference type="NCBI Taxonomy" id="95486"/>
    <lineage>
        <taxon>Bacteria</taxon>
        <taxon>Pseudomonadati</taxon>
        <taxon>Pseudomonadota</taxon>
        <taxon>Betaproteobacteria</taxon>
        <taxon>Burkholderiales</taxon>
        <taxon>Burkholderiaceae</taxon>
        <taxon>Burkholderia</taxon>
        <taxon>Burkholderia cepacia complex</taxon>
    </lineage>
</organism>
<dbReference type="PANTHER" id="PTHR45436">
    <property type="entry name" value="SENSOR HISTIDINE KINASE YKOH"/>
    <property type="match status" value="1"/>
</dbReference>
<evidence type="ECO:0000256" key="11">
    <source>
        <dbReference type="SAM" id="Phobius"/>
    </source>
</evidence>
<evidence type="ECO:0000256" key="2">
    <source>
        <dbReference type="ARBA" id="ARBA00004370"/>
    </source>
</evidence>
<dbReference type="SMART" id="SM00304">
    <property type="entry name" value="HAMP"/>
    <property type="match status" value="1"/>
</dbReference>
<dbReference type="InterPro" id="IPR036097">
    <property type="entry name" value="HisK_dim/P_sf"/>
</dbReference>
<dbReference type="InterPro" id="IPR003660">
    <property type="entry name" value="HAMP_dom"/>
</dbReference>
<comment type="caution">
    <text evidence="14">The sequence shown here is derived from an EMBL/GenBank/DDBJ whole genome shotgun (WGS) entry which is preliminary data.</text>
</comment>
<comment type="catalytic activity">
    <reaction evidence="1">
        <text>ATP + protein L-histidine = ADP + protein N-phospho-L-histidine.</text>
        <dbReference type="EC" id="2.7.13.3"/>
    </reaction>
</comment>
<dbReference type="Gene3D" id="1.10.287.130">
    <property type="match status" value="1"/>
</dbReference>
<evidence type="ECO:0000313" key="14">
    <source>
        <dbReference type="EMBL" id="RSC02927.1"/>
    </source>
</evidence>
<dbReference type="InterPro" id="IPR050428">
    <property type="entry name" value="TCS_sensor_his_kinase"/>
</dbReference>
<evidence type="ECO:0000259" key="12">
    <source>
        <dbReference type="PROSITE" id="PS50109"/>
    </source>
</evidence>
<evidence type="ECO:0000256" key="9">
    <source>
        <dbReference type="ARBA" id="ARBA00023012"/>
    </source>
</evidence>
<evidence type="ECO:0000256" key="8">
    <source>
        <dbReference type="ARBA" id="ARBA00022989"/>
    </source>
</evidence>
<accession>A0A3R9C5K6</accession>
<dbReference type="SMART" id="SM00388">
    <property type="entry name" value="HisKA"/>
    <property type="match status" value="1"/>
</dbReference>
<dbReference type="InterPro" id="IPR036890">
    <property type="entry name" value="HATPase_C_sf"/>
</dbReference>
<dbReference type="Proteomes" id="UP000272140">
    <property type="component" value="Unassembled WGS sequence"/>
</dbReference>
<protein>
    <recommendedName>
        <fullName evidence="3">histidine kinase</fullName>
        <ecNumber evidence="3">2.7.13.3</ecNumber>
    </recommendedName>
</protein>
<evidence type="ECO:0000313" key="15">
    <source>
        <dbReference type="Proteomes" id="UP000272140"/>
    </source>
</evidence>
<dbReference type="RefSeq" id="WP_011694490.1">
    <property type="nucleotide sequence ID" value="NZ_CADETP010000009.1"/>
</dbReference>
<keyword evidence="9" id="KW-0902">Two-component regulatory system</keyword>
<feature type="transmembrane region" description="Helical" evidence="11">
    <location>
        <begin position="173"/>
        <end position="196"/>
    </location>
</feature>
<dbReference type="EMBL" id="RKIO01000004">
    <property type="protein sequence ID" value="RSC02927.1"/>
    <property type="molecule type" value="Genomic_DNA"/>
</dbReference>
<dbReference type="PRINTS" id="PR00344">
    <property type="entry name" value="BCTRLSENSOR"/>
</dbReference>
<evidence type="ECO:0000256" key="10">
    <source>
        <dbReference type="ARBA" id="ARBA00023136"/>
    </source>
</evidence>
<dbReference type="CDD" id="cd06225">
    <property type="entry name" value="HAMP"/>
    <property type="match status" value="1"/>
</dbReference>
<dbReference type="SUPFAM" id="SSF47384">
    <property type="entry name" value="Homodimeric domain of signal transducing histidine kinase"/>
    <property type="match status" value="1"/>
</dbReference>
<dbReference type="SMART" id="SM00387">
    <property type="entry name" value="HATPase_c"/>
    <property type="match status" value="1"/>
</dbReference>